<dbReference type="Gene3D" id="2.80.10.50">
    <property type="match status" value="1"/>
</dbReference>
<dbReference type="EMBL" id="JABFAF010000011">
    <property type="protein sequence ID" value="MBA0870953.1"/>
    <property type="molecule type" value="Genomic_DNA"/>
</dbReference>
<keyword evidence="2" id="KW-1185">Reference proteome</keyword>
<gene>
    <name evidence="1" type="ORF">Goshw_019332</name>
</gene>
<dbReference type="SUPFAM" id="SSF50386">
    <property type="entry name" value="STI-like"/>
    <property type="match status" value="1"/>
</dbReference>
<organism evidence="1 2">
    <name type="scientific">Gossypium schwendimanii</name>
    <name type="common">Cotton</name>
    <dbReference type="NCBI Taxonomy" id="34291"/>
    <lineage>
        <taxon>Eukaryota</taxon>
        <taxon>Viridiplantae</taxon>
        <taxon>Streptophyta</taxon>
        <taxon>Embryophyta</taxon>
        <taxon>Tracheophyta</taxon>
        <taxon>Spermatophyta</taxon>
        <taxon>Magnoliopsida</taxon>
        <taxon>eudicotyledons</taxon>
        <taxon>Gunneridae</taxon>
        <taxon>Pentapetalae</taxon>
        <taxon>rosids</taxon>
        <taxon>malvids</taxon>
        <taxon>Malvales</taxon>
        <taxon>Malvaceae</taxon>
        <taxon>Malvoideae</taxon>
        <taxon>Gossypium</taxon>
    </lineage>
</organism>
<evidence type="ECO:0000313" key="2">
    <source>
        <dbReference type="Proteomes" id="UP000593576"/>
    </source>
</evidence>
<dbReference type="InterPro" id="IPR002160">
    <property type="entry name" value="Prot_inh_Kunz-lg"/>
</dbReference>
<protein>
    <submittedName>
        <fullName evidence="1">Uncharacterized protein</fullName>
    </submittedName>
</protein>
<dbReference type="Proteomes" id="UP000593576">
    <property type="component" value="Unassembled WGS sequence"/>
</dbReference>
<proteinExistence type="predicted"/>
<comment type="caution">
    <text evidence="1">The sequence shown here is derived from an EMBL/GenBank/DDBJ whole genome shotgun (WGS) entry which is preliminary data.</text>
</comment>
<name>A0A7J9MIM4_GOSSC</name>
<sequence>MPVIFSSSDSDGVVRLSSDINIEFVPLRPKLCRTTTVWKVDDYDHSA</sequence>
<dbReference type="OrthoDB" id="961994at2759"/>
<dbReference type="GO" id="GO:0004866">
    <property type="term" value="F:endopeptidase inhibitor activity"/>
    <property type="evidence" value="ECO:0007669"/>
    <property type="project" value="InterPro"/>
</dbReference>
<dbReference type="AlphaFoldDB" id="A0A7J9MIM4"/>
<dbReference type="InterPro" id="IPR011065">
    <property type="entry name" value="Kunitz_inhibitor_STI-like_sf"/>
</dbReference>
<accession>A0A7J9MIM4</accession>
<reference evidence="1 2" key="1">
    <citation type="journal article" date="2019" name="Genome Biol. Evol.">
        <title>Insights into the evolution of the New World diploid cottons (Gossypium, subgenus Houzingenia) based on genome sequencing.</title>
        <authorList>
            <person name="Grover C.E."/>
            <person name="Arick M.A. 2nd"/>
            <person name="Thrash A."/>
            <person name="Conover J.L."/>
            <person name="Sanders W.S."/>
            <person name="Peterson D.G."/>
            <person name="Frelichowski J.E."/>
            <person name="Scheffler J.A."/>
            <person name="Scheffler B.E."/>
            <person name="Wendel J.F."/>
        </authorList>
    </citation>
    <scope>NUCLEOTIDE SEQUENCE [LARGE SCALE GENOMIC DNA]</scope>
    <source>
        <strain evidence="1">1</strain>
        <tissue evidence="1">Leaf</tissue>
    </source>
</reference>
<evidence type="ECO:0000313" key="1">
    <source>
        <dbReference type="EMBL" id="MBA0870953.1"/>
    </source>
</evidence>
<dbReference type="Pfam" id="PF00197">
    <property type="entry name" value="Kunitz_legume"/>
    <property type="match status" value="1"/>
</dbReference>